<keyword evidence="1" id="KW-1133">Transmembrane helix</keyword>
<evidence type="ECO:0000256" key="1">
    <source>
        <dbReference type="SAM" id="Phobius"/>
    </source>
</evidence>
<reference evidence="2" key="1">
    <citation type="submission" date="2014-05" db="EMBL/GenBank/DDBJ databases">
        <title>Key roles for freshwater Actinobacteria revealed by deep metagenomic sequencing.</title>
        <authorList>
            <person name="Ghai R."/>
            <person name="Mizuno C.M."/>
            <person name="Picazo A."/>
            <person name="Camacho A."/>
            <person name="Rodriguez-Valera F."/>
        </authorList>
    </citation>
    <scope>NUCLEOTIDE SEQUENCE</scope>
</reference>
<accession>A0A094QD12</accession>
<name>A0A094QD12_9ZZZZ</name>
<evidence type="ECO:0000313" key="2">
    <source>
        <dbReference type="EMBL" id="KGA20059.1"/>
    </source>
</evidence>
<protein>
    <recommendedName>
        <fullName evidence="3">Integral membrane protein</fullName>
    </recommendedName>
</protein>
<evidence type="ECO:0008006" key="3">
    <source>
        <dbReference type="Google" id="ProtNLM"/>
    </source>
</evidence>
<keyword evidence="1" id="KW-0812">Transmembrane</keyword>
<comment type="caution">
    <text evidence="2">The sequence shown here is derived from an EMBL/GenBank/DDBJ whole genome shotgun (WGS) entry which is preliminary data.</text>
</comment>
<feature type="transmembrane region" description="Helical" evidence="1">
    <location>
        <begin position="12"/>
        <end position="38"/>
    </location>
</feature>
<dbReference type="AlphaFoldDB" id="A0A094QD12"/>
<feature type="transmembrane region" description="Helical" evidence="1">
    <location>
        <begin position="44"/>
        <end position="62"/>
    </location>
</feature>
<organism evidence="2">
    <name type="scientific">freshwater metagenome</name>
    <dbReference type="NCBI Taxonomy" id="449393"/>
    <lineage>
        <taxon>unclassified sequences</taxon>
        <taxon>metagenomes</taxon>
        <taxon>ecological metagenomes</taxon>
    </lineage>
</organism>
<dbReference type="EMBL" id="JNSK01000006">
    <property type="protein sequence ID" value="KGA20059.1"/>
    <property type="molecule type" value="Genomic_DNA"/>
</dbReference>
<feature type="transmembrane region" description="Helical" evidence="1">
    <location>
        <begin position="98"/>
        <end position="120"/>
    </location>
</feature>
<keyword evidence="1" id="KW-0472">Membrane</keyword>
<sequence length="127" mass="13685">MSAPSRKYDRRSIAATLLFIEGGVVLALGAWMVVLGFTHENREILPLLGVVLFCIVGGLGLIQCGRGYKDGKNYGKAPAVLANLIALGVVKYQFEGAVYYLAIPIGILAVSTLFMVLTIASRENRLK</sequence>
<proteinExistence type="predicted"/>
<gene>
    <name evidence="2" type="ORF">GM50_3320</name>
</gene>